<dbReference type="InterPro" id="IPR000159">
    <property type="entry name" value="RA_dom"/>
</dbReference>
<feature type="domain" description="Ras-associating" evidence="2">
    <location>
        <begin position="42"/>
        <end position="136"/>
    </location>
</feature>
<sequence length="321" mass="36723">MHGNSSDRRALEREALRNVINQWNANRLDLFELSEPNEDLEFHGVMRFYFQDSGQKVATKCIRVASDATVEDVIGTLVEKFRPDMRMLSVPSYALYELHEGCPERRMLPDEKPLLVQLNWHVDDREGRFLLKNIDDKTANSVGSLDSNASFRRKLSKREKKQLKKQEKLSRMKSENGDINDKEDGVAEKLYTELPETSFTRSISNPEAVMRRRRQQKLEKKLQQFRSKDGGPDTGGTLKIYGEALCKDVPYKTLLLSVRDCAGAVVREMLDKYGLNKTDPTQWCLVQVTQQPGSPDTEYVLDDDECPLSILMNSPNTGESD</sequence>
<dbReference type="PANTHER" id="PTHR10398:SF2">
    <property type="entry name" value="AFADIN"/>
    <property type="match status" value="1"/>
</dbReference>
<dbReference type="GO" id="GO:0007165">
    <property type="term" value="P:signal transduction"/>
    <property type="evidence" value="ECO:0007669"/>
    <property type="project" value="InterPro"/>
</dbReference>
<evidence type="ECO:0000256" key="1">
    <source>
        <dbReference type="SAM" id="MobiDB-lite"/>
    </source>
</evidence>
<evidence type="ECO:0000259" key="2">
    <source>
        <dbReference type="PROSITE" id="PS50200"/>
    </source>
</evidence>
<feature type="compositionally biased region" description="Basic residues" evidence="1">
    <location>
        <begin position="151"/>
        <end position="163"/>
    </location>
</feature>
<dbReference type="InterPro" id="IPR029071">
    <property type="entry name" value="Ubiquitin-like_domsf"/>
</dbReference>
<name>A0A482VQR1_ASBVE</name>
<dbReference type="Proteomes" id="UP000292052">
    <property type="component" value="Unassembled WGS sequence"/>
</dbReference>
<evidence type="ECO:0000313" key="3">
    <source>
        <dbReference type="EMBL" id="RZC35084.1"/>
    </source>
</evidence>
<dbReference type="PANTHER" id="PTHR10398">
    <property type="entry name" value="AFADIN"/>
    <property type="match status" value="1"/>
</dbReference>
<dbReference type="EMBL" id="QDEB01074181">
    <property type="protein sequence ID" value="RZC35084.1"/>
    <property type="molecule type" value="Genomic_DNA"/>
</dbReference>
<feature type="domain" description="Ras-associating" evidence="2">
    <location>
        <begin position="234"/>
        <end position="321"/>
    </location>
</feature>
<feature type="compositionally biased region" description="Basic and acidic residues" evidence="1">
    <location>
        <begin position="164"/>
        <end position="184"/>
    </location>
</feature>
<dbReference type="GO" id="GO:0005912">
    <property type="term" value="C:adherens junction"/>
    <property type="evidence" value="ECO:0007669"/>
    <property type="project" value="TreeGrafter"/>
</dbReference>
<dbReference type="PROSITE" id="PS50200">
    <property type="entry name" value="RA"/>
    <property type="match status" value="2"/>
</dbReference>
<dbReference type="Pfam" id="PF00788">
    <property type="entry name" value="RA"/>
    <property type="match status" value="2"/>
</dbReference>
<reference evidence="3 4" key="1">
    <citation type="submission" date="2017-03" db="EMBL/GenBank/DDBJ databases">
        <title>Genome of the blue death feigning beetle - Asbolus verrucosus.</title>
        <authorList>
            <person name="Rider S.D."/>
        </authorList>
    </citation>
    <scope>NUCLEOTIDE SEQUENCE [LARGE SCALE GENOMIC DNA]</scope>
    <source>
        <strain evidence="3">Butters</strain>
        <tissue evidence="3">Head and leg muscle</tissue>
    </source>
</reference>
<dbReference type="OrthoDB" id="6260541at2759"/>
<keyword evidence="4" id="KW-1185">Reference proteome</keyword>
<dbReference type="AlphaFoldDB" id="A0A482VQR1"/>
<dbReference type="CDD" id="cd01782">
    <property type="entry name" value="RA1_Afadin"/>
    <property type="match status" value="1"/>
</dbReference>
<dbReference type="GO" id="GO:0032880">
    <property type="term" value="P:regulation of protein localization"/>
    <property type="evidence" value="ECO:0007669"/>
    <property type="project" value="TreeGrafter"/>
</dbReference>
<organism evidence="3 4">
    <name type="scientific">Asbolus verrucosus</name>
    <name type="common">Desert ironclad beetle</name>
    <dbReference type="NCBI Taxonomy" id="1661398"/>
    <lineage>
        <taxon>Eukaryota</taxon>
        <taxon>Metazoa</taxon>
        <taxon>Ecdysozoa</taxon>
        <taxon>Arthropoda</taxon>
        <taxon>Hexapoda</taxon>
        <taxon>Insecta</taxon>
        <taxon>Pterygota</taxon>
        <taxon>Neoptera</taxon>
        <taxon>Endopterygota</taxon>
        <taxon>Coleoptera</taxon>
        <taxon>Polyphaga</taxon>
        <taxon>Cucujiformia</taxon>
        <taxon>Tenebrionidae</taxon>
        <taxon>Pimeliinae</taxon>
        <taxon>Asbolus</taxon>
    </lineage>
</organism>
<dbReference type="STRING" id="1661398.A0A482VQR1"/>
<dbReference type="GO" id="GO:0050839">
    <property type="term" value="F:cell adhesion molecule binding"/>
    <property type="evidence" value="ECO:0007669"/>
    <property type="project" value="TreeGrafter"/>
</dbReference>
<dbReference type="Gene3D" id="3.10.20.90">
    <property type="entry name" value="Phosphatidylinositol 3-kinase Catalytic Subunit, Chain A, domain 1"/>
    <property type="match status" value="2"/>
</dbReference>
<dbReference type="InterPro" id="IPR028842">
    <property type="entry name" value="Afadin"/>
</dbReference>
<protein>
    <submittedName>
        <fullName evidence="3">RA domain containing protein</fullName>
    </submittedName>
</protein>
<gene>
    <name evidence="3" type="ORF">BDFB_001451</name>
</gene>
<dbReference type="SUPFAM" id="SSF54236">
    <property type="entry name" value="Ubiquitin-like"/>
    <property type="match status" value="2"/>
</dbReference>
<evidence type="ECO:0000313" key="4">
    <source>
        <dbReference type="Proteomes" id="UP000292052"/>
    </source>
</evidence>
<feature type="region of interest" description="Disordered" evidence="1">
    <location>
        <begin position="150"/>
        <end position="184"/>
    </location>
</feature>
<comment type="caution">
    <text evidence="3">The sequence shown here is derived from an EMBL/GenBank/DDBJ whole genome shotgun (WGS) entry which is preliminary data.</text>
</comment>
<accession>A0A482VQR1</accession>
<dbReference type="SMART" id="SM00314">
    <property type="entry name" value="RA"/>
    <property type="match status" value="2"/>
</dbReference>
<proteinExistence type="predicted"/>